<dbReference type="AlphaFoldDB" id="A0AAD6U3H5"/>
<evidence type="ECO:0000256" key="1">
    <source>
        <dbReference type="SAM" id="MobiDB-lite"/>
    </source>
</evidence>
<evidence type="ECO:0000313" key="3">
    <source>
        <dbReference type="Proteomes" id="UP001222325"/>
    </source>
</evidence>
<dbReference type="Proteomes" id="UP001222325">
    <property type="component" value="Unassembled WGS sequence"/>
</dbReference>
<gene>
    <name evidence="2" type="ORF">B0H15DRAFT_291829</name>
</gene>
<keyword evidence="3" id="KW-1185">Reference proteome</keyword>
<dbReference type="EMBL" id="JARJCN010000026">
    <property type="protein sequence ID" value="KAJ7088486.1"/>
    <property type="molecule type" value="Genomic_DNA"/>
</dbReference>
<sequence>MHHIRPTCFFPLPRTAVVGVGVNFVASPQVLVPSPAAPPPCARASLADASFPAAAPAPLRPPHAPSQARASRARAHQPTNPSILRPNPPHRSQCITRRSPSVRSASASPPTSASASPPISASATPPISASARALPALESARLALVLRTPCQLTHASWLRPARGAGSRQRASIRIRLRRLDTRLRDPPPPPTGGESAGLTLGLINRRERFKPCLNRLKRGQTKRQKLGLQ</sequence>
<protein>
    <submittedName>
        <fullName evidence="2">Uncharacterized protein</fullName>
    </submittedName>
</protein>
<feature type="region of interest" description="Disordered" evidence="1">
    <location>
        <begin position="53"/>
        <end position="126"/>
    </location>
</feature>
<organism evidence="2 3">
    <name type="scientific">Mycena belliarum</name>
    <dbReference type="NCBI Taxonomy" id="1033014"/>
    <lineage>
        <taxon>Eukaryota</taxon>
        <taxon>Fungi</taxon>
        <taxon>Dikarya</taxon>
        <taxon>Basidiomycota</taxon>
        <taxon>Agaricomycotina</taxon>
        <taxon>Agaricomycetes</taxon>
        <taxon>Agaricomycetidae</taxon>
        <taxon>Agaricales</taxon>
        <taxon>Marasmiineae</taxon>
        <taxon>Mycenaceae</taxon>
        <taxon>Mycena</taxon>
    </lineage>
</organism>
<accession>A0AAD6U3H5</accession>
<feature type="compositionally biased region" description="Low complexity" evidence="1">
    <location>
        <begin position="97"/>
        <end position="126"/>
    </location>
</feature>
<evidence type="ECO:0000313" key="2">
    <source>
        <dbReference type="EMBL" id="KAJ7088486.1"/>
    </source>
</evidence>
<reference evidence="2" key="1">
    <citation type="submission" date="2023-03" db="EMBL/GenBank/DDBJ databases">
        <title>Massive genome expansion in bonnet fungi (Mycena s.s.) driven by repeated elements and novel gene families across ecological guilds.</title>
        <authorList>
            <consortium name="Lawrence Berkeley National Laboratory"/>
            <person name="Harder C.B."/>
            <person name="Miyauchi S."/>
            <person name="Viragh M."/>
            <person name="Kuo A."/>
            <person name="Thoen E."/>
            <person name="Andreopoulos B."/>
            <person name="Lu D."/>
            <person name="Skrede I."/>
            <person name="Drula E."/>
            <person name="Henrissat B."/>
            <person name="Morin E."/>
            <person name="Kohler A."/>
            <person name="Barry K."/>
            <person name="LaButti K."/>
            <person name="Morin E."/>
            <person name="Salamov A."/>
            <person name="Lipzen A."/>
            <person name="Mereny Z."/>
            <person name="Hegedus B."/>
            <person name="Baldrian P."/>
            <person name="Stursova M."/>
            <person name="Weitz H."/>
            <person name="Taylor A."/>
            <person name="Grigoriev I.V."/>
            <person name="Nagy L.G."/>
            <person name="Martin F."/>
            <person name="Kauserud H."/>
        </authorList>
    </citation>
    <scope>NUCLEOTIDE SEQUENCE</scope>
    <source>
        <strain evidence="2">CBHHK173m</strain>
    </source>
</reference>
<comment type="caution">
    <text evidence="2">The sequence shown here is derived from an EMBL/GenBank/DDBJ whole genome shotgun (WGS) entry which is preliminary data.</text>
</comment>
<name>A0AAD6U3H5_9AGAR</name>
<proteinExistence type="predicted"/>